<reference evidence="4" key="1">
    <citation type="journal article" date="2019" name="Int. J. Syst. Evol. Microbiol.">
        <title>The Global Catalogue of Microorganisms (GCM) 10K type strain sequencing project: providing services to taxonomists for standard genome sequencing and annotation.</title>
        <authorList>
            <consortium name="The Broad Institute Genomics Platform"/>
            <consortium name="The Broad Institute Genome Sequencing Center for Infectious Disease"/>
            <person name="Wu L."/>
            <person name="Ma J."/>
        </authorList>
    </citation>
    <scope>NUCLEOTIDE SEQUENCE [LARGE SCALE GENOMIC DNA]</scope>
    <source>
        <strain evidence="4">CGMCC 4.7319</strain>
    </source>
</reference>
<dbReference type="Gene3D" id="1.10.630.10">
    <property type="entry name" value="Cytochrome P450"/>
    <property type="match status" value="1"/>
</dbReference>
<organism evidence="3 4">
    <name type="scientific">Lentzea pudingi</name>
    <dbReference type="NCBI Taxonomy" id="1789439"/>
    <lineage>
        <taxon>Bacteria</taxon>
        <taxon>Bacillati</taxon>
        <taxon>Actinomycetota</taxon>
        <taxon>Actinomycetes</taxon>
        <taxon>Pseudonocardiales</taxon>
        <taxon>Pseudonocardiaceae</taxon>
        <taxon>Lentzea</taxon>
    </lineage>
</organism>
<dbReference type="Proteomes" id="UP000597656">
    <property type="component" value="Unassembled WGS sequence"/>
</dbReference>
<dbReference type="PANTHER" id="PTHR46696:SF1">
    <property type="entry name" value="CYTOCHROME P450 YJIB-RELATED"/>
    <property type="match status" value="1"/>
</dbReference>
<evidence type="ECO:0008006" key="5">
    <source>
        <dbReference type="Google" id="ProtNLM"/>
    </source>
</evidence>
<comment type="similarity">
    <text evidence="1 2">Belongs to the cytochrome P450 family.</text>
</comment>
<protein>
    <recommendedName>
        <fullName evidence="5">Cytochrome P450</fullName>
    </recommendedName>
</protein>
<keyword evidence="2" id="KW-0560">Oxidoreductase</keyword>
<dbReference type="PRINTS" id="PR00385">
    <property type="entry name" value="P450"/>
</dbReference>
<name>A0ABQ2HYQ4_9PSEU</name>
<dbReference type="InterPro" id="IPR002397">
    <property type="entry name" value="Cyt_P450_B"/>
</dbReference>
<dbReference type="PRINTS" id="PR00359">
    <property type="entry name" value="BP450"/>
</dbReference>
<dbReference type="Pfam" id="PF00067">
    <property type="entry name" value="p450"/>
    <property type="match status" value="1"/>
</dbReference>
<gene>
    <name evidence="3" type="ORF">GCM10011609_35150</name>
</gene>
<keyword evidence="2" id="KW-0479">Metal-binding</keyword>
<keyword evidence="2" id="KW-0503">Monooxygenase</keyword>
<evidence type="ECO:0000256" key="1">
    <source>
        <dbReference type="ARBA" id="ARBA00010617"/>
    </source>
</evidence>
<dbReference type="InterPro" id="IPR001128">
    <property type="entry name" value="Cyt_P450"/>
</dbReference>
<evidence type="ECO:0000313" key="4">
    <source>
        <dbReference type="Proteomes" id="UP000597656"/>
    </source>
</evidence>
<dbReference type="SUPFAM" id="SSF48264">
    <property type="entry name" value="Cytochrome P450"/>
    <property type="match status" value="1"/>
</dbReference>
<keyword evidence="4" id="KW-1185">Reference proteome</keyword>
<keyword evidence="2" id="KW-0408">Iron</keyword>
<dbReference type="EMBL" id="BMNC01000004">
    <property type="protein sequence ID" value="GGM94647.1"/>
    <property type="molecule type" value="Genomic_DNA"/>
</dbReference>
<evidence type="ECO:0000256" key="2">
    <source>
        <dbReference type="RuleBase" id="RU000461"/>
    </source>
</evidence>
<keyword evidence="2" id="KW-0349">Heme</keyword>
<dbReference type="PANTHER" id="PTHR46696">
    <property type="entry name" value="P450, PUTATIVE (EUROFUNG)-RELATED"/>
    <property type="match status" value="1"/>
</dbReference>
<evidence type="ECO:0000313" key="3">
    <source>
        <dbReference type="EMBL" id="GGM94647.1"/>
    </source>
</evidence>
<comment type="caution">
    <text evidence="3">The sequence shown here is derived from an EMBL/GenBank/DDBJ whole genome shotgun (WGS) entry which is preliminary data.</text>
</comment>
<accession>A0ABQ2HYQ4</accession>
<dbReference type="InterPro" id="IPR017972">
    <property type="entry name" value="Cyt_P450_CS"/>
</dbReference>
<dbReference type="PROSITE" id="PS00086">
    <property type="entry name" value="CYTOCHROME_P450"/>
    <property type="match status" value="1"/>
</dbReference>
<proteinExistence type="inferred from homology"/>
<sequence>MAFSAALDDAIARHRAEPGSSLAASLVANMTNVEARAVLAQLLIAGNETTTNFLGNLVHLLLSRPDLHRGDLSAVVEEGLRLVGPVKGLLRRATRDTEVGGCPVARDARLLVLFASANRDEAVSAAADEFVPDRPELRRSLAFGRGVHFCAGAALARMEVRMALKVPFGALPRLRLHDVRRAIRTGEFHYGLTSLPVAWRAENC</sequence>
<dbReference type="InterPro" id="IPR036396">
    <property type="entry name" value="Cyt_P450_sf"/>
</dbReference>